<accession>A0A3B0RPV0</accession>
<gene>
    <name evidence="2" type="ORF">MNBD_ALPHA06-1915</name>
</gene>
<keyword evidence="2" id="KW-0378">Hydrolase</keyword>
<sequence length="352" mass="36285">MKSEFAPNWFSGYSLAMTTNKQQNLLTDIPGLLVGNAHDEKIRTGVTVVRCTSPMVCAVDIAGGGPGTRETDALAAENLVDAVDAIVLSGGSVYGLAAADAVVAKLGANGEGFGLSELPGVPKSPIVPAAILYDLANGGDKKWGEQPPYHRLGQAALANISTEFEQGNAGAGYGALAGSIKGGLGSFSIQSDAGFRVAALVAVNCFGSVMMPGSTRLWAEPFMQDGQNAPTTSFELQDWGAAKINPGARQNTTLAIVATDLPLTPAQAKRMAKMAQAGLARAIRPIAAPFDGDVIFALAKNQPENQAVNALLLAQIGALAADTLTRAVGRAISCATTLGPHLSWAEYVHQKS</sequence>
<dbReference type="InterPro" id="IPR016117">
    <property type="entry name" value="ArgJ-like_dom_sf"/>
</dbReference>
<evidence type="ECO:0000256" key="1">
    <source>
        <dbReference type="ARBA" id="ARBA00007068"/>
    </source>
</evidence>
<dbReference type="PANTHER" id="PTHR36512:SF3">
    <property type="entry name" value="BLR5678 PROTEIN"/>
    <property type="match status" value="1"/>
</dbReference>
<dbReference type="InterPro" id="IPR005321">
    <property type="entry name" value="Peptidase_S58_DmpA"/>
</dbReference>
<organism evidence="2">
    <name type="scientific">hydrothermal vent metagenome</name>
    <dbReference type="NCBI Taxonomy" id="652676"/>
    <lineage>
        <taxon>unclassified sequences</taxon>
        <taxon>metagenomes</taxon>
        <taxon>ecological metagenomes</taxon>
    </lineage>
</organism>
<dbReference type="CDD" id="cd02252">
    <property type="entry name" value="nylC_like"/>
    <property type="match status" value="1"/>
</dbReference>
<dbReference type="Pfam" id="PF03576">
    <property type="entry name" value="Peptidase_S58"/>
    <property type="match status" value="1"/>
</dbReference>
<reference evidence="2" key="1">
    <citation type="submission" date="2018-06" db="EMBL/GenBank/DDBJ databases">
        <authorList>
            <person name="Zhirakovskaya E."/>
        </authorList>
    </citation>
    <scope>NUCLEOTIDE SEQUENCE</scope>
</reference>
<comment type="similarity">
    <text evidence="1">Belongs to the peptidase S58 family.</text>
</comment>
<dbReference type="Gene3D" id="3.60.70.12">
    <property type="entry name" value="L-amino peptidase D-ALA esterase/amidase"/>
    <property type="match status" value="1"/>
</dbReference>
<dbReference type="GO" id="GO:0004177">
    <property type="term" value="F:aminopeptidase activity"/>
    <property type="evidence" value="ECO:0007669"/>
    <property type="project" value="TreeGrafter"/>
</dbReference>
<name>A0A3B0RPV0_9ZZZZ</name>
<protein>
    <submittedName>
        <fullName evidence="2">ENDO-TYPE 6-AMINOHEXANOATE OLIGOMER HYDROLASE</fullName>
    </submittedName>
</protein>
<evidence type="ECO:0000313" key="2">
    <source>
        <dbReference type="EMBL" id="VAV90278.1"/>
    </source>
</evidence>
<dbReference type="EMBL" id="UOEE01000107">
    <property type="protein sequence ID" value="VAV90278.1"/>
    <property type="molecule type" value="Genomic_DNA"/>
</dbReference>
<dbReference type="PANTHER" id="PTHR36512">
    <property type="entry name" value="D-AMINOPEPTIDASE"/>
    <property type="match status" value="1"/>
</dbReference>
<dbReference type="AlphaFoldDB" id="A0A3B0RPV0"/>
<dbReference type="SUPFAM" id="SSF56266">
    <property type="entry name" value="DmpA/ArgJ-like"/>
    <property type="match status" value="1"/>
</dbReference>
<proteinExistence type="inferred from homology"/>